<accession>A0A1M6CM06</accession>
<evidence type="ECO:0000256" key="1">
    <source>
        <dbReference type="SAM" id="MobiDB-lite"/>
    </source>
</evidence>
<organism evidence="3 4">
    <name type="scientific">Anaerovibrio lipolyticus DSM 3074</name>
    <dbReference type="NCBI Taxonomy" id="1120997"/>
    <lineage>
        <taxon>Bacteria</taxon>
        <taxon>Bacillati</taxon>
        <taxon>Bacillota</taxon>
        <taxon>Negativicutes</taxon>
        <taxon>Selenomonadales</taxon>
        <taxon>Selenomonadaceae</taxon>
        <taxon>Anaerovibrio</taxon>
    </lineage>
</organism>
<dbReference type="NCBIfam" id="TIGR02675">
    <property type="entry name" value="tape_meas_nterm"/>
    <property type="match status" value="1"/>
</dbReference>
<evidence type="ECO:0000259" key="2">
    <source>
        <dbReference type="Pfam" id="PF20155"/>
    </source>
</evidence>
<name>A0A1M6CM06_9FIRM</name>
<protein>
    <submittedName>
        <fullName evidence="3">Tape measure domain-containing protein</fullName>
    </submittedName>
</protein>
<feature type="compositionally biased region" description="Polar residues" evidence="1">
    <location>
        <begin position="39"/>
        <end position="61"/>
    </location>
</feature>
<evidence type="ECO:0000313" key="4">
    <source>
        <dbReference type="Proteomes" id="UP000191240"/>
    </source>
</evidence>
<sequence length="564" mass="61685">MGTVRELITKIVWRADTSGIKQAQKAEENFGSSARKAGNTAQQSMSNATRSQNNLKRAVSNTSSSMAKLSATSAMTGANIQRSMSGATNSISLLTSKLGAMAAAMTAAFSVGKVKSMADEVMGLDNRLRTIEADADKRKALRGQLFDMSQNARTDYMAASDLFFGINRGIKNDPEFTREDAIRATEIVSKALTLEGASEAQAQGAILQLKQGLGSGVLQGDELHSLNESASLLMQEMARSMGVEQGQLKEMGAKGLLTRSTVLRAILASGKTIDEQFGMSTQTIGQSMQKISNSFYKGVEGIEERTHVFARIAQFIEDTFNGITKIVSDAVAIWDGDTEKMAENPKLTRFIKYLKKIEKTFDDIRTGFKVDFDFGKFDFSPLEMLMDLLEKGQQINAAFWKGLEQGWLLVQEFMGDGLDDLAEAWENIMNAIEPFMPLLEKLAEWLGTGIMTVGVLAFRTIAWNIKKASEVLEAMGNIVRDVAGELSKLINLTIDALTWLGLVEKRSSGFSNAGWERAMQSMGVSQPGISYGDRIQTNTFNVGNPMDAYKIQQNNNSFFAYNGG</sequence>
<dbReference type="Proteomes" id="UP000191240">
    <property type="component" value="Unassembled WGS sequence"/>
</dbReference>
<feature type="region of interest" description="Disordered" evidence="1">
    <location>
        <begin position="26"/>
        <end position="61"/>
    </location>
</feature>
<dbReference type="RefSeq" id="WP_080325641.1">
    <property type="nucleotide sequence ID" value="NZ_FQYW01000008.1"/>
</dbReference>
<dbReference type="AlphaFoldDB" id="A0A1M6CM06"/>
<dbReference type="EMBL" id="FQYW01000008">
    <property type="protein sequence ID" value="SHI61804.1"/>
    <property type="molecule type" value="Genomic_DNA"/>
</dbReference>
<proteinExistence type="predicted"/>
<dbReference type="OrthoDB" id="1677957at2"/>
<reference evidence="3 4" key="1">
    <citation type="submission" date="2016-11" db="EMBL/GenBank/DDBJ databases">
        <authorList>
            <person name="Jaros S."/>
            <person name="Januszkiewicz K."/>
            <person name="Wedrychowicz H."/>
        </authorList>
    </citation>
    <scope>NUCLEOTIDE SEQUENCE [LARGE SCALE GENOMIC DNA]</scope>
    <source>
        <strain evidence="3 4">DSM 3074</strain>
    </source>
</reference>
<gene>
    <name evidence="3" type="ORF">SAMN02745671_01168</name>
</gene>
<feature type="domain" description="Tape measure protein N-terminal" evidence="2">
    <location>
        <begin position="114"/>
        <end position="303"/>
    </location>
</feature>
<dbReference type="InterPro" id="IPR013491">
    <property type="entry name" value="Tape_meas_N"/>
</dbReference>
<dbReference type="Pfam" id="PF20155">
    <property type="entry name" value="TMP_3"/>
    <property type="match status" value="1"/>
</dbReference>
<evidence type="ECO:0000313" key="3">
    <source>
        <dbReference type="EMBL" id="SHI61804.1"/>
    </source>
</evidence>